<feature type="domain" description="ABC3 transporter permease C-terminal" evidence="8">
    <location>
        <begin position="248"/>
        <end position="360"/>
    </location>
</feature>
<feature type="transmembrane region" description="Helical" evidence="7">
    <location>
        <begin position="291"/>
        <end position="316"/>
    </location>
</feature>
<evidence type="ECO:0000256" key="4">
    <source>
        <dbReference type="ARBA" id="ARBA00022692"/>
    </source>
</evidence>
<keyword evidence="5 7" id="KW-1133">Transmembrane helix</keyword>
<name>A0A1H6CL05_9ACTN</name>
<keyword evidence="4 7" id="KW-0812">Transmembrane</keyword>
<comment type="subcellular location">
    <subcellularLocation>
        <location evidence="1">Cell membrane</location>
        <topology evidence="1">Multi-pass membrane protein</topology>
    </subcellularLocation>
</comment>
<keyword evidence="10" id="KW-1185">Reference proteome</keyword>
<keyword evidence="3" id="KW-1003">Cell membrane</keyword>
<gene>
    <name evidence="9" type="ORF">SAMN04489712_110141</name>
</gene>
<dbReference type="InterPro" id="IPR003838">
    <property type="entry name" value="ABC3_permease_C"/>
</dbReference>
<dbReference type="Pfam" id="PF02687">
    <property type="entry name" value="FtsX"/>
    <property type="match status" value="1"/>
</dbReference>
<evidence type="ECO:0000256" key="6">
    <source>
        <dbReference type="ARBA" id="ARBA00023136"/>
    </source>
</evidence>
<dbReference type="GO" id="GO:0005886">
    <property type="term" value="C:plasma membrane"/>
    <property type="evidence" value="ECO:0007669"/>
    <property type="project" value="UniProtKB-SubCell"/>
</dbReference>
<feature type="transmembrane region" description="Helical" evidence="7">
    <location>
        <begin position="328"/>
        <end position="352"/>
    </location>
</feature>
<organism evidence="9 10">
    <name type="scientific">Thermomonospora echinospora</name>
    <dbReference type="NCBI Taxonomy" id="1992"/>
    <lineage>
        <taxon>Bacteria</taxon>
        <taxon>Bacillati</taxon>
        <taxon>Actinomycetota</taxon>
        <taxon>Actinomycetes</taxon>
        <taxon>Streptosporangiales</taxon>
        <taxon>Thermomonosporaceae</taxon>
        <taxon>Thermomonospora</taxon>
    </lineage>
</organism>
<evidence type="ECO:0000313" key="10">
    <source>
        <dbReference type="Proteomes" id="UP000236723"/>
    </source>
</evidence>
<evidence type="ECO:0000256" key="2">
    <source>
        <dbReference type="ARBA" id="ARBA00022448"/>
    </source>
</evidence>
<evidence type="ECO:0000313" key="9">
    <source>
        <dbReference type="EMBL" id="SEG73684.1"/>
    </source>
</evidence>
<feature type="transmembrane region" description="Helical" evidence="7">
    <location>
        <begin position="249"/>
        <end position="268"/>
    </location>
</feature>
<dbReference type="EMBL" id="FNVO01000010">
    <property type="protein sequence ID" value="SEG73684.1"/>
    <property type="molecule type" value="Genomic_DNA"/>
</dbReference>
<evidence type="ECO:0000256" key="3">
    <source>
        <dbReference type="ARBA" id="ARBA00022475"/>
    </source>
</evidence>
<protein>
    <submittedName>
        <fullName evidence="9">Putative ABC transport system permease protein</fullName>
    </submittedName>
</protein>
<evidence type="ECO:0000256" key="7">
    <source>
        <dbReference type="SAM" id="Phobius"/>
    </source>
</evidence>
<evidence type="ECO:0000256" key="5">
    <source>
        <dbReference type="ARBA" id="ARBA00022989"/>
    </source>
</evidence>
<evidence type="ECO:0000259" key="8">
    <source>
        <dbReference type="Pfam" id="PF02687"/>
    </source>
</evidence>
<dbReference type="Proteomes" id="UP000236723">
    <property type="component" value="Unassembled WGS sequence"/>
</dbReference>
<dbReference type="OrthoDB" id="5242186at2"/>
<dbReference type="PANTHER" id="PTHR43738">
    <property type="entry name" value="ABC TRANSPORTER, MEMBRANE PROTEIN"/>
    <property type="match status" value="1"/>
</dbReference>
<keyword evidence="6 7" id="KW-0472">Membrane</keyword>
<proteinExistence type="predicted"/>
<accession>A0A1H6CL05</accession>
<dbReference type="InterPro" id="IPR051125">
    <property type="entry name" value="ABC-4/HrtB_transporter"/>
</dbReference>
<dbReference type="AlphaFoldDB" id="A0A1H6CL05"/>
<dbReference type="PANTHER" id="PTHR43738:SF1">
    <property type="entry name" value="HEMIN TRANSPORT SYSTEM PERMEASE PROTEIN HRTB-RELATED"/>
    <property type="match status" value="1"/>
</dbReference>
<dbReference type="RefSeq" id="WP_103939852.1">
    <property type="nucleotide sequence ID" value="NZ_FNVO01000010.1"/>
</dbReference>
<feature type="transmembrane region" description="Helical" evidence="7">
    <location>
        <begin position="15"/>
        <end position="40"/>
    </location>
</feature>
<sequence length="368" mass="38174">MFLALRDLRFARGRFALMGIVVGLIAVLAVLLTGLANGLVNDGVSALRTMPATHLAFEPGVQGNLFSRSSVDPAEARRWSQVPGVREATPYGNTLAHAKEAHTGKDVDIAVFGVEPGSFLAPEPDTGRPLEAGTDGVLVSRKLTDEGIKVGDTLVVERSEVRLPVVGTVGDASYGHVAGVYAPLKTWQRIQYGLPGEPPAAAFEVATAIALDGEPGSGAPDAQVLSVEESYGHSPGYTAEQSTMKMIQFFLYVISMFVVGAFFVVWTVQRKDEIALVRALGGSVGYLVRDAVAQVLVVLVSATVAGAALGAGLVALIMSTAPAMPIALVPGPIVTAMALLIALGVLGAVAALRKITSTDPLLALGGNR</sequence>
<reference evidence="10" key="1">
    <citation type="submission" date="2016-10" db="EMBL/GenBank/DDBJ databases">
        <authorList>
            <person name="Varghese N."/>
            <person name="Submissions S."/>
        </authorList>
    </citation>
    <scope>NUCLEOTIDE SEQUENCE [LARGE SCALE GENOMIC DNA]</scope>
    <source>
        <strain evidence="10">DSM 43163</strain>
    </source>
</reference>
<evidence type="ECO:0000256" key="1">
    <source>
        <dbReference type="ARBA" id="ARBA00004651"/>
    </source>
</evidence>
<keyword evidence="2" id="KW-0813">Transport</keyword>